<dbReference type="RefSeq" id="WP_053182333.1">
    <property type="nucleotide sequence ID" value="NZ_LGIA01000146.1"/>
</dbReference>
<comment type="caution">
    <text evidence="1">The sequence shown here is derived from an EMBL/GenBank/DDBJ whole genome shotgun (WGS) entry which is preliminary data.</text>
</comment>
<dbReference type="Proteomes" id="UP000036958">
    <property type="component" value="Unassembled WGS sequence"/>
</dbReference>
<dbReference type="EMBL" id="LGIA01000146">
    <property type="protein sequence ID" value="KOH45280.1"/>
    <property type="molecule type" value="Genomic_DNA"/>
</dbReference>
<keyword evidence="2" id="KW-1185">Reference proteome</keyword>
<evidence type="ECO:0000313" key="2">
    <source>
        <dbReference type="Proteomes" id="UP000036958"/>
    </source>
</evidence>
<name>A0A0L8V9Y0_9BACT</name>
<evidence type="ECO:0000313" key="1">
    <source>
        <dbReference type="EMBL" id="KOH45280.1"/>
    </source>
</evidence>
<accession>A0A0L8V9Y0</accession>
<protein>
    <submittedName>
        <fullName evidence="1">Uncharacterized protein</fullName>
    </submittedName>
</protein>
<dbReference type="AlphaFoldDB" id="A0A0L8V9Y0"/>
<sequence>MINNDLIQIVFSEEEKTSLKDAMKTIQDIIKPKAPNLSTDERREYGSVAELNKLKIDKGRTYMAEYPAFVPAFVDAEEFERDYQARLHIGETLIGITDLQRQLSDIKILLDYDNYQDVLAFYRSVRYHAMEQDSSAITIYNDMKKLFPYGK</sequence>
<gene>
    <name evidence="1" type="ORF">NC99_18880</name>
</gene>
<organism evidence="1 2">
    <name type="scientific">Sunxiuqinia dokdonensis</name>
    <dbReference type="NCBI Taxonomy" id="1409788"/>
    <lineage>
        <taxon>Bacteria</taxon>
        <taxon>Pseudomonadati</taxon>
        <taxon>Bacteroidota</taxon>
        <taxon>Bacteroidia</taxon>
        <taxon>Marinilabiliales</taxon>
        <taxon>Prolixibacteraceae</taxon>
        <taxon>Sunxiuqinia</taxon>
    </lineage>
</organism>
<dbReference type="OrthoDB" id="5952844at2"/>
<proteinExistence type="predicted"/>
<reference evidence="2" key="1">
    <citation type="submission" date="2015-07" db="EMBL/GenBank/DDBJ databases">
        <title>Genome sequencing of Sunxiuqinia dokdonensis strain SK.</title>
        <authorList>
            <person name="Ahn S."/>
            <person name="Kim B.-C."/>
        </authorList>
    </citation>
    <scope>NUCLEOTIDE SEQUENCE [LARGE SCALE GENOMIC DNA]</scope>
    <source>
        <strain evidence="2">SK</strain>
    </source>
</reference>